<dbReference type="HOGENOM" id="CLU_196044_1_0_10"/>
<proteinExistence type="predicted"/>
<evidence type="ECO:0000313" key="3">
    <source>
        <dbReference type="Proteomes" id="UP000003167"/>
    </source>
</evidence>
<protein>
    <submittedName>
        <fullName evidence="2">Uncharacterized protein</fullName>
    </submittedName>
</protein>
<name>H1HMG6_9BACT</name>
<dbReference type="Proteomes" id="UP000003167">
    <property type="component" value="Unassembled WGS sequence"/>
</dbReference>
<comment type="caution">
    <text evidence="2">The sequence shown here is derived from an EMBL/GenBank/DDBJ whole genome shotgun (WGS) entry which is preliminary data.</text>
</comment>
<organism evidence="2 3">
    <name type="scientific">Segatella maculosa OT 289</name>
    <dbReference type="NCBI Taxonomy" id="999422"/>
    <lineage>
        <taxon>Bacteria</taxon>
        <taxon>Pseudomonadati</taxon>
        <taxon>Bacteroidota</taxon>
        <taxon>Bacteroidia</taxon>
        <taxon>Bacteroidales</taxon>
        <taxon>Prevotellaceae</taxon>
        <taxon>Segatella</taxon>
    </lineage>
</organism>
<dbReference type="RefSeq" id="WP_008565243.1">
    <property type="nucleotide sequence ID" value="NZ_JH594503.1"/>
</dbReference>
<dbReference type="STRING" id="999422.HMPREF9944_01303"/>
<reference evidence="2 3" key="1">
    <citation type="submission" date="2011-12" db="EMBL/GenBank/DDBJ databases">
        <title>The Genome Sequence of Prevotella maculosa OT 289.</title>
        <authorList>
            <consortium name="The Broad Institute Genome Sequencing Platform"/>
            <person name="Earl A."/>
            <person name="Ward D."/>
            <person name="Feldgarden M."/>
            <person name="Gevers D."/>
            <person name="Izard J."/>
            <person name="Blanton J.M."/>
            <person name="Mathney J."/>
            <person name="Tanner A.C."/>
            <person name="Dewhirst F.E."/>
            <person name="Young S.K."/>
            <person name="Zeng Q."/>
            <person name="Gargeya S."/>
            <person name="Fitzgerald M."/>
            <person name="Haas B."/>
            <person name="Abouelleil A."/>
            <person name="Alvarado L."/>
            <person name="Arachchi H.M."/>
            <person name="Berlin A."/>
            <person name="Chapman S.B."/>
            <person name="Gearin G."/>
            <person name="Goldberg J."/>
            <person name="Griggs A."/>
            <person name="Gujja S."/>
            <person name="Hansen M."/>
            <person name="Heiman D."/>
            <person name="Howarth C."/>
            <person name="Larimer J."/>
            <person name="Lui A."/>
            <person name="MacDonald P.J.P."/>
            <person name="McCowen C."/>
            <person name="Montmayeur A."/>
            <person name="Murphy C."/>
            <person name="Neiman D."/>
            <person name="Pearson M."/>
            <person name="Priest M."/>
            <person name="Roberts A."/>
            <person name="Saif S."/>
            <person name="Shea T."/>
            <person name="Sisk P."/>
            <person name="Stolte C."/>
            <person name="Sykes S."/>
            <person name="Wortman J."/>
            <person name="Nusbaum C."/>
            <person name="Birren B."/>
        </authorList>
    </citation>
    <scope>NUCLEOTIDE SEQUENCE [LARGE SCALE GENOMIC DNA]</scope>
    <source>
        <strain evidence="2 3">OT 289</strain>
    </source>
</reference>
<evidence type="ECO:0000256" key="1">
    <source>
        <dbReference type="SAM" id="MobiDB-lite"/>
    </source>
</evidence>
<gene>
    <name evidence="2" type="ORF">HMPREF9944_01303</name>
</gene>
<accession>H1HMG6</accession>
<sequence length="76" mass="9049">MNREQKERLHYITPRCTVIPMEKNYLLHAMSGQHEHVEQGGTLGNAKRRIEEWEDEEEEISYPLSREGSSYSVWEE</sequence>
<evidence type="ECO:0000313" key="2">
    <source>
        <dbReference type="EMBL" id="EHO70684.1"/>
    </source>
</evidence>
<dbReference type="EMBL" id="AGEK01000025">
    <property type="protein sequence ID" value="EHO70684.1"/>
    <property type="molecule type" value="Genomic_DNA"/>
</dbReference>
<feature type="compositionally biased region" description="Polar residues" evidence="1">
    <location>
        <begin position="67"/>
        <end position="76"/>
    </location>
</feature>
<dbReference type="AlphaFoldDB" id="H1HMG6"/>
<feature type="region of interest" description="Disordered" evidence="1">
    <location>
        <begin position="34"/>
        <end position="76"/>
    </location>
</feature>
<keyword evidence="3" id="KW-1185">Reference proteome</keyword>
<dbReference type="OrthoDB" id="1082371at2"/>
<dbReference type="PATRIC" id="fig|999422.3.peg.1352"/>